<evidence type="ECO:0000313" key="2">
    <source>
        <dbReference type="Proteomes" id="UP000030669"/>
    </source>
</evidence>
<reference evidence="1 2" key="1">
    <citation type="journal article" date="2012" name="Science">
        <title>The Paleozoic origin of enzymatic lignin decomposition reconstructed from 31 fungal genomes.</title>
        <authorList>
            <person name="Floudas D."/>
            <person name="Binder M."/>
            <person name="Riley R."/>
            <person name="Barry K."/>
            <person name="Blanchette R.A."/>
            <person name="Henrissat B."/>
            <person name="Martinez A.T."/>
            <person name="Otillar R."/>
            <person name="Spatafora J.W."/>
            <person name="Yadav J.S."/>
            <person name="Aerts A."/>
            <person name="Benoit I."/>
            <person name="Boyd A."/>
            <person name="Carlson A."/>
            <person name="Copeland A."/>
            <person name="Coutinho P.M."/>
            <person name="de Vries R.P."/>
            <person name="Ferreira P."/>
            <person name="Findley K."/>
            <person name="Foster B."/>
            <person name="Gaskell J."/>
            <person name="Glotzer D."/>
            <person name="Gorecki P."/>
            <person name="Heitman J."/>
            <person name="Hesse C."/>
            <person name="Hori C."/>
            <person name="Igarashi K."/>
            <person name="Jurgens J.A."/>
            <person name="Kallen N."/>
            <person name="Kersten P."/>
            <person name="Kohler A."/>
            <person name="Kuees U."/>
            <person name="Kumar T.K.A."/>
            <person name="Kuo A."/>
            <person name="LaButti K."/>
            <person name="Larrondo L.F."/>
            <person name="Lindquist E."/>
            <person name="Ling A."/>
            <person name="Lombard V."/>
            <person name="Lucas S."/>
            <person name="Lundell T."/>
            <person name="Martin R."/>
            <person name="McLaughlin D.J."/>
            <person name="Morgenstern I."/>
            <person name="Morin E."/>
            <person name="Murat C."/>
            <person name="Nagy L.G."/>
            <person name="Nolan M."/>
            <person name="Ohm R.A."/>
            <person name="Patyshakuliyeva A."/>
            <person name="Rokas A."/>
            <person name="Ruiz-Duenas F.J."/>
            <person name="Sabat G."/>
            <person name="Salamov A."/>
            <person name="Samejima M."/>
            <person name="Schmutz J."/>
            <person name="Slot J.C."/>
            <person name="St John F."/>
            <person name="Stenlid J."/>
            <person name="Sun H."/>
            <person name="Sun S."/>
            <person name="Syed K."/>
            <person name="Tsang A."/>
            <person name="Wiebenga A."/>
            <person name="Young D."/>
            <person name="Pisabarro A."/>
            <person name="Eastwood D.C."/>
            <person name="Martin F."/>
            <person name="Cullen D."/>
            <person name="Grigoriev I.V."/>
            <person name="Hibbett D.S."/>
        </authorList>
    </citation>
    <scope>NUCLEOTIDE SEQUENCE [LARGE SCALE GENOMIC DNA]</scope>
    <source>
        <strain evidence="1 2">ATCC 11539</strain>
    </source>
</reference>
<dbReference type="KEGG" id="gtr:GLOTRDRAFT_93449"/>
<dbReference type="EMBL" id="KB469301">
    <property type="protein sequence ID" value="EPQ55932.1"/>
    <property type="molecule type" value="Genomic_DNA"/>
</dbReference>
<protein>
    <submittedName>
        <fullName evidence="1">Uncharacterized protein</fullName>
    </submittedName>
</protein>
<name>S7Q8T0_GLOTA</name>
<dbReference type="Proteomes" id="UP000030669">
    <property type="component" value="Unassembled WGS sequence"/>
</dbReference>
<proteinExistence type="predicted"/>
<gene>
    <name evidence="1" type="ORF">GLOTRDRAFT_93449</name>
</gene>
<dbReference type="RefSeq" id="XP_007865947.1">
    <property type="nucleotide sequence ID" value="XM_007867756.1"/>
</dbReference>
<evidence type="ECO:0000313" key="1">
    <source>
        <dbReference type="EMBL" id="EPQ55932.1"/>
    </source>
</evidence>
<accession>S7Q8T0</accession>
<dbReference type="OrthoDB" id="3252873at2759"/>
<dbReference type="HOGENOM" id="CLU_604184_0_0_1"/>
<sequence length="453" mass="50047">MESSVTTRTILLNYCQLPPRLRMIDFRGLTLRHKVDEDVLDPKAPWEPLKSIHSASHPYIITIDTFGAASHVWSIDSGSPTYVTKLEQTLPGEILPHRSAVTYAPTHSILAIGYDFPPSLRDDRKDKPAVMRAYSIGSGQLLKEDELPGRLALGTSSIRCSSDYMAVAMGEPAPQIIVFRVESSGFHEVLRVPSLTQKDIFIPVQLFDRGEDFTLLTSSTSVPSSSLTLALYSRSGESARTDLTVPEDRADWLEPGATTMLPDGTTVLHVKGTQSSCDHHPDSTRSTVYALAPGLTISWIRRFDSVVKKVTCHPALQAIVILSSRGKFSDSVHTLIISFLSPVSGEVIREASFRYQPETYLTAQCTLTDELVIVTKAGGLSVLPLQTISDEGFKDKSAEEMLITRASPVQPEPYNTKARKAGDRWGWVDHCIVYSKGVVLFPLRGPDMYVTRW</sequence>
<dbReference type="AlphaFoldDB" id="S7Q8T0"/>
<dbReference type="GeneID" id="19309500"/>
<keyword evidence="2" id="KW-1185">Reference proteome</keyword>
<dbReference type="eggNOG" id="ENOG502RCX9">
    <property type="taxonomic scope" value="Eukaryota"/>
</dbReference>
<organism evidence="1 2">
    <name type="scientific">Gloeophyllum trabeum (strain ATCC 11539 / FP-39264 / Madison 617)</name>
    <name type="common">Brown rot fungus</name>
    <dbReference type="NCBI Taxonomy" id="670483"/>
    <lineage>
        <taxon>Eukaryota</taxon>
        <taxon>Fungi</taxon>
        <taxon>Dikarya</taxon>
        <taxon>Basidiomycota</taxon>
        <taxon>Agaricomycotina</taxon>
        <taxon>Agaricomycetes</taxon>
        <taxon>Gloeophyllales</taxon>
        <taxon>Gloeophyllaceae</taxon>
        <taxon>Gloeophyllum</taxon>
    </lineage>
</organism>